<protein>
    <submittedName>
        <fullName evidence="2 3">Uncharacterized protein</fullName>
    </submittedName>
</protein>
<evidence type="ECO:0000313" key="2">
    <source>
        <dbReference type="EMBL" id="PNT76358.1"/>
    </source>
</evidence>
<evidence type="ECO:0000313" key="4">
    <source>
        <dbReference type="Proteomes" id="UP000008810"/>
    </source>
</evidence>
<feature type="region of interest" description="Disordered" evidence="1">
    <location>
        <begin position="1"/>
        <end position="54"/>
    </location>
</feature>
<name>A0A2K2DQ13_BRADI</name>
<dbReference type="GO" id="GO:0032196">
    <property type="term" value="P:transposition"/>
    <property type="evidence" value="ECO:0007669"/>
    <property type="project" value="InterPro"/>
</dbReference>
<feature type="compositionally biased region" description="Low complexity" evidence="1">
    <location>
        <begin position="17"/>
        <end position="32"/>
    </location>
</feature>
<dbReference type="InParanoid" id="A0A2K2DQ13"/>
<keyword evidence="4" id="KW-1185">Reference proteome</keyword>
<dbReference type="AlphaFoldDB" id="A0A2K2DQ13"/>
<dbReference type="OrthoDB" id="686875at2759"/>
<reference evidence="3" key="3">
    <citation type="submission" date="2018-08" db="UniProtKB">
        <authorList>
            <consortium name="EnsemblPlants"/>
        </authorList>
    </citation>
    <scope>IDENTIFICATION</scope>
    <source>
        <strain evidence="3">cv. Bd21</strain>
    </source>
</reference>
<reference evidence="2 3" key="1">
    <citation type="journal article" date="2010" name="Nature">
        <title>Genome sequencing and analysis of the model grass Brachypodium distachyon.</title>
        <authorList>
            <consortium name="International Brachypodium Initiative"/>
        </authorList>
    </citation>
    <scope>NUCLEOTIDE SEQUENCE [LARGE SCALE GENOMIC DNA]</scope>
    <source>
        <strain evidence="2 3">Bd21</strain>
    </source>
</reference>
<evidence type="ECO:0000313" key="3">
    <source>
        <dbReference type="EnsemblPlants" id="PNT76358"/>
    </source>
</evidence>
<proteinExistence type="predicted"/>
<feature type="compositionally biased region" description="Low complexity" evidence="1">
    <location>
        <begin position="369"/>
        <end position="380"/>
    </location>
</feature>
<evidence type="ECO:0000256" key="1">
    <source>
        <dbReference type="SAM" id="MobiDB-lite"/>
    </source>
</evidence>
<accession>A0A2K2DQ13</accession>
<reference evidence="2" key="2">
    <citation type="submission" date="2017-06" db="EMBL/GenBank/DDBJ databases">
        <title>WGS assembly of Brachypodium distachyon.</title>
        <authorList>
            <consortium name="The International Brachypodium Initiative"/>
            <person name="Lucas S."/>
            <person name="Harmon-Smith M."/>
            <person name="Lail K."/>
            <person name="Tice H."/>
            <person name="Grimwood J."/>
            <person name="Bruce D."/>
            <person name="Barry K."/>
            <person name="Shu S."/>
            <person name="Lindquist E."/>
            <person name="Wang M."/>
            <person name="Pitluck S."/>
            <person name="Vogel J.P."/>
            <person name="Garvin D.F."/>
            <person name="Mockler T.C."/>
            <person name="Schmutz J."/>
            <person name="Rokhsar D."/>
            <person name="Bevan M.W."/>
        </authorList>
    </citation>
    <scope>NUCLEOTIDE SEQUENCE</scope>
    <source>
        <strain evidence="2">Bd21</strain>
    </source>
</reference>
<dbReference type="InterPro" id="IPR039266">
    <property type="entry name" value="EN-1/SPM"/>
</dbReference>
<dbReference type="Gramene" id="PNT76358">
    <property type="protein sequence ID" value="PNT76358"/>
    <property type="gene ID" value="BRADI_1g47417v3"/>
</dbReference>
<dbReference type="Proteomes" id="UP000008810">
    <property type="component" value="Chromosome 1"/>
</dbReference>
<organism evidence="2">
    <name type="scientific">Brachypodium distachyon</name>
    <name type="common">Purple false brome</name>
    <name type="synonym">Trachynia distachya</name>
    <dbReference type="NCBI Taxonomy" id="15368"/>
    <lineage>
        <taxon>Eukaryota</taxon>
        <taxon>Viridiplantae</taxon>
        <taxon>Streptophyta</taxon>
        <taxon>Embryophyta</taxon>
        <taxon>Tracheophyta</taxon>
        <taxon>Spermatophyta</taxon>
        <taxon>Magnoliopsida</taxon>
        <taxon>Liliopsida</taxon>
        <taxon>Poales</taxon>
        <taxon>Poaceae</taxon>
        <taxon>BOP clade</taxon>
        <taxon>Pooideae</taxon>
        <taxon>Stipodae</taxon>
        <taxon>Brachypodieae</taxon>
        <taxon>Brachypodium</taxon>
    </lineage>
</organism>
<sequence>MEAGDFAEDELQDHSVGTSAGASAGAASSSGTDKVYQRGPTRLPTKRPSCEAEKPVIRPTAKMGWVLVAPRCFTMQPKAVLGVLLKDHFPGMVLVKGKEEPEVARTWAHYVAQPNFQDRENVVYANKPKRVKGEFGRFFKLAEGYDDATIERHFEASVKKALSEMFYHARVYAVRKYYAEVKKQRLEKARCIVTHLEHEQYMQVPPHWCISHLNAWKALVDSWCSPEYVETHGLLRERRLANPSGMHHQGSVNLRGYIKNYAKAHPDKERLTSFTAVDCALRGKANTVSEYSANAPPKAYATPADHAKVTGYAEVFEELHGPGADPSQHDLDVEVVVRAGGGMKHGRLVFRNGTIDPSTIPSLPHRKVTSTSSSASIRSRPGARQFSQQEVESMVAAQVQAQMEAQRQAQDAQIHQAQVAAQVQAQMAQMKAALRAQYDHFRPYLAATSQEPPTAPPPFDLVFVNLQIEHAPQPSPQTPVSSLQTFQSPFMTFLAFVEGWGQCLIICATTSIRTTTQMSCRDIFIEAMYSLSLPRDNFETEFHVEAVYEALWTMS</sequence>
<dbReference type="PANTHER" id="PTHR33157:SF12">
    <property type="entry name" value="TRANSPOSASE TNP1_EN_SPM-LIKE DOMAIN-CONTAINING PROTEIN"/>
    <property type="match status" value="1"/>
</dbReference>
<dbReference type="EMBL" id="CM000880">
    <property type="protein sequence ID" value="PNT76358.1"/>
    <property type="molecule type" value="Genomic_DNA"/>
</dbReference>
<feature type="compositionally biased region" description="Acidic residues" evidence="1">
    <location>
        <begin position="1"/>
        <end position="11"/>
    </location>
</feature>
<dbReference type="PANTHER" id="PTHR33157">
    <property type="entry name" value="AUTONOMOUS TRANSPOSABLE ELEMENT EN-1 MOSAIC PROTEIN-RELATED"/>
    <property type="match status" value="1"/>
</dbReference>
<dbReference type="EnsemblPlants" id="PNT76358">
    <property type="protein sequence ID" value="PNT76358"/>
    <property type="gene ID" value="BRADI_1g47417v3"/>
</dbReference>
<gene>
    <name evidence="2" type="ORF">BRADI_1g47417v3</name>
</gene>
<feature type="region of interest" description="Disordered" evidence="1">
    <location>
        <begin position="356"/>
        <end position="388"/>
    </location>
</feature>